<evidence type="ECO:0000256" key="1">
    <source>
        <dbReference type="ARBA" id="ARBA00010688"/>
    </source>
</evidence>
<keyword evidence="6" id="KW-1185">Reference proteome</keyword>
<evidence type="ECO:0000259" key="4">
    <source>
        <dbReference type="Pfam" id="PF00294"/>
    </source>
</evidence>
<dbReference type="Pfam" id="PF00294">
    <property type="entry name" value="PfkB"/>
    <property type="match status" value="1"/>
</dbReference>
<dbReference type="InterPro" id="IPR002173">
    <property type="entry name" value="Carboh/pur_kinase_PfkB_CS"/>
</dbReference>
<evidence type="ECO:0000313" key="5">
    <source>
        <dbReference type="EMBL" id="TFH68042.1"/>
    </source>
</evidence>
<keyword evidence="2" id="KW-0808">Transferase</keyword>
<accession>A0A4Y8UI93</accession>
<evidence type="ECO:0000256" key="2">
    <source>
        <dbReference type="ARBA" id="ARBA00022679"/>
    </source>
</evidence>
<evidence type="ECO:0000256" key="3">
    <source>
        <dbReference type="ARBA" id="ARBA00022777"/>
    </source>
</evidence>
<keyword evidence="3 5" id="KW-0418">Kinase</keyword>
<gene>
    <name evidence="5" type="ORF">E3W66_07295</name>
</gene>
<dbReference type="PANTHER" id="PTHR43320:SF3">
    <property type="entry name" value="CARBOHYDRATE KINASE PFKB DOMAIN-CONTAINING PROTEIN"/>
    <property type="match status" value="1"/>
</dbReference>
<comment type="caution">
    <text evidence="5">The sequence shown here is derived from an EMBL/GenBank/DDBJ whole genome shotgun (WGS) entry which is preliminary data.</text>
</comment>
<dbReference type="AlphaFoldDB" id="A0A4Y8UI93"/>
<dbReference type="InterPro" id="IPR052700">
    <property type="entry name" value="Carb_kinase_PfkB-like"/>
</dbReference>
<dbReference type="InterPro" id="IPR029056">
    <property type="entry name" value="Ribokinase-like"/>
</dbReference>
<proteinExistence type="inferred from homology"/>
<dbReference type="GO" id="GO:0016301">
    <property type="term" value="F:kinase activity"/>
    <property type="evidence" value="ECO:0007669"/>
    <property type="project" value="UniProtKB-KW"/>
</dbReference>
<sequence length="333" mass="34960">MNKKYQLYALGNALVDTEIEVDDSDLTRHGVAKGVMTLVDAQRQAQLSAGLRDHLTLSRRACGGSAANTAIAVAQFGGRVFFSCNVGDDDNGQFYLDDLAASHVDHCGESGRDRGATGRCLVMITPDAERTMNSYLGVSDQLDDSNIDFAALADSEYLYIEGYLVTSPASRAAVATARQFARSRGVKIALSLSDPGIVAGFGDELREMVGDHIDLLFCNAAEALNWTAQSSLDAALAQLEGEVGSFAVTDGSAGAYLFDGYSRHHCAAQAVTAIDTNGAGDMFAGAYLYAIGAGHSAPQAGHFANVAASCVVSQYGPRLHSAEYAPLLEALAP</sequence>
<comment type="similarity">
    <text evidence="1">Belongs to the carbohydrate kinase PfkB family.</text>
</comment>
<organism evidence="5 6">
    <name type="scientific">Gammaproteobacteria bacterium LSUCC0057</name>
    <dbReference type="NCBI Taxonomy" id="2559237"/>
    <lineage>
        <taxon>Bacteria</taxon>
        <taxon>Pseudomonadati</taxon>
        <taxon>Pseudomonadota</taxon>
        <taxon>Gammaproteobacteria</taxon>
        <taxon>Cellvibrionales</taxon>
        <taxon>Porticoccaceae</taxon>
        <taxon>SAR92 clade</taxon>
    </lineage>
</organism>
<dbReference type="PROSITE" id="PS00583">
    <property type="entry name" value="PFKB_KINASES_1"/>
    <property type="match status" value="1"/>
</dbReference>
<dbReference type="PANTHER" id="PTHR43320">
    <property type="entry name" value="SUGAR KINASE"/>
    <property type="match status" value="1"/>
</dbReference>
<dbReference type="Gene3D" id="3.40.1190.20">
    <property type="match status" value="1"/>
</dbReference>
<name>A0A4Y8UI93_9GAMM</name>
<protein>
    <submittedName>
        <fullName evidence="5">Adenosine kinase</fullName>
    </submittedName>
</protein>
<dbReference type="CDD" id="cd01168">
    <property type="entry name" value="adenosine_kinase"/>
    <property type="match status" value="1"/>
</dbReference>
<dbReference type="OrthoDB" id="9813569at2"/>
<dbReference type="PROSITE" id="PS00584">
    <property type="entry name" value="PFKB_KINASES_2"/>
    <property type="match status" value="1"/>
</dbReference>
<evidence type="ECO:0000313" key="6">
    <source>
        <dbReference type="Proteomes" id="UP000298133"/>
    </source>
</evidence>
<feature type="domain" description="Carbohydrate kinase PfkB" evidence="4">
    <location>
        <begin position="61"/>
        <end position="319"/>
    </location>
</feature>
<dbReference type="Proteomes" id="UP000298133">
    <property type="component" value="Unassembled WGS sequence"/>
</dbReference>
<dbReference type="EMBL" id="SPIA01000002">
    <property type="protein sequence ID" value="TFH68042.1"/>
    <property type="molecule type" value="Genomic_DNA"/>
</dbReference>
<dbReference type="SUPFAM" id="SSF53613">
    <property type="entry name" value="Ribokinase-like"/>
    <property type="match status" value="1"/>
</dbReference>
<dbReference type="InterPro" id="IPR011611">
    <property type="entry name" value="PfkB_dom"/>
</dbReference>
<reference evidence="5 6" key="1">
    <citation type="submission" date="2019-03" db="EMBL/GenBank/DDBJ databases">
        <title>Draft genome of Gammaproteobacteria bacterium LSUCC0057, a member of the SAR92 clade.</title>
        <authorList>
            <person name="Lanclos V.C."/>
            <person name="Doiron C."/>
            <person name="Henson M.W."/>
            <person name="Thrash J.C."/>
        </authorList>
    </citation>
    <scope>NUCLEOTIDE SEQUENCE [LARGE SCALE GENOMIC DNA]</scope>
    <source>
        <strain evidence="5 6">LSUCC0057</strain>
    </source>
</reference>